<dbReference type="PROSITE" id="PS51257">
    <property type="entry name" value="PROKAR_LIPOPROTEIN"/>
    <property type="match status" value="1"/>
</dbReference>
<evidence type="ECO:0000313" key="7">
    <source>
        <dbReference type="EMBL" id="TVZ04306.1"/>
    </source>
</evidence>
<dbReference type="AlphaFoldDB" id="A0A6P2C1F6"/>
<comment type="caution">
    <text evidence="7">The sequence shown here is derived from an EMBL/GenBank/DDBJ whole genome shotgun (WGS) entry which is preliminary data.</text>
</comment>
<organism evidence="7 8">
    <name type="scientific">Trebonia kvetii</name>
    <dbReference type="NCBI Taxonomy" id="2480626"/>
    <lineage>
        <taxon>Bacteria</taxon>
        <taxon>Bacillati</taxon>
        <taxon>Actinomycetota</taxon>
        <taxon>Actinomycetes</taxon>
        <taxon>Streptosporangiales</taxon>
        <taxon>Treboniaceae</taxon>
        <taxon>Trebonia</taxon>
    </lineage>
</organism>
<sequence>MLISRTTRTATAAVVAAVVAGLSACTAGGSSSVSAPPGGNTTGASGGSGGSGGSSAPTAASHATTAAPGSSAIVPQASGLHWTPCTGLLAGIECASLTVPLNYADPGGRKITLALSMVPATAPAAQQQGVMLVNPGGPGEPGRSLAGAVAAGIDPKVAATYDIVGFDPRGVGASTPALSCDPGFFKGVRPDYIPASATAEQVLIARAKSYATGCEKRYGWFLPYETTVNSARDMDQIRQAFGVSQLSYYGFSYGTYLGQVYGTMFPDRVRRMVLDSTVDPTGAWYADNISQDYAFQGRIQAFFAWIAKYDSTYHLGSTAAQVQAAYQRARAQLARAPLIGPDGPMIGPDELDDTILIGGYLNAVWPDFAQALSEYLNNGSSGALVSQYEEWGRQSENTFAVYNAVECADVNWPRNWAKWQADTERVYKTAPFQAWDNAWFNAACAFWPVKGASEPFKVDGAKLPPVLMLQGTLDAATPYQGAQTAHKLLPTARMVVVEGGGNHGQSLESPANNCVQNYVNGYLDAGTVPDKAGLVNATCSPTLDPAP</sequence>
<gene>
    <name evidence="7" type="ORF">EAS64_18180</name>
</gene>
<protein>
    <submittedName>
        <fullName evidence="7">Alpha/beta hydrolase</fullName>
    </submittedName>
</protein>
<accession>A0A6P2C1F6</accession>
<keyword evidence="8" id="KW-1185">Reference proteome</keyword>
<feature type="compositionally biased region" description="Gly residues" evidence="4">
    <location>
        <begin position="40"/>
        <end position="53"/>
    </location>
</feature>
<keyword evidence="2 5" id="KW-0732">Signal</keyword>
<evidence type="ECO:0000313" key="8">
    <source>
        <dbReference type="Proteomes" id="UP000460272"/>
    </source>
</evidence>
<feature type="domain" description="AB hydrolase-1" evidence="6">
    <location>
        <begin position="130"/>
        <end position="505"/>
    </location>
</feature>
<evidence type="ECO:0000256" key="1">
    <source>
        <dbReference type="ARBA" id="ARBA00010088"/>
    </source>
</evidence>
<feature type="compositionally biased region" description="Low complexity" evidence="4">
    <location>
        <begin position="29"/>
        <end position="39"/>
    </location>
</feature>
<evidence type="ECO:0000256" key="2">
    <source>
        <dbReference type="ARBA" id="ARBA00022729"/>
    </source>
</evidence>
<dbReference type="InterPro" id="IPR000073">
    <property type="entry name" value="AB_hydrolase_1"/>
</dbReference>
<dbReference type="Proteomes" id="UP000460272">
    <property type="component" value="Unassembled WGS sequence"/>
</dbReference>
<dbReference type="PANTHER" id="PTHR43248:SF29">
    <property type="entry name" value="TRIPEPTIDYL AMINOPEPTIDASE"/>
    <property type="match status" value="1"/>
</dbReference>
<dbReference type="Gene3D" id="3.40.50.1820">
    <property type="entry name" value="alpha/beta hydrolase"/>
    <property type="match status" value="2"/>
</dbReference>
<name>A0A6P2C1F6_9ACTN</name>
<evidence type="ECO:0000256" key="3">
    <source>
        <dbReference type="ARBA" id="ARBA00022801"/>
    </source>
</evidence>
<dbReference type="InterPro" id="IPR029058">
    <property type="entry name" value="AB_hydrolase_fold"/>
</dbReference>
<evidence type="ECO:0000259" key="6">
    <source>
        <dbReference type="Pfam" id="PF00561"/>
    </source>
</evidence>
<feature type="chain" id="PRO_5039599288" evidence="5">
    <location>
        <begin position="36"/>
        <end position="547"/>
    </location>
</feature>
<dbReference type="PANTHER" id="PTHR43248">
    <property type="entry name" value="2-SUCCINYL-6-HYDROXY-2,4-CYCLOHEXADIENE-1-CARBOXYLATE SYNTHASE"/>
    <property type="match status" value="1"/>
</dbReference>
<evidence type="ECO:0000256" key="5">
    <source>
        <dbReference type="SAM" id="SignalP"/>
    </source>
</evidence>
<comment type="similarity">
    <text evidence="1">Belongs to the peptidase S33 family.</text>
</comment>
<reference evidence="7 8" key="1">
    <citation type="submission" date="2018-11" db="EMBL/GenBank/DDBJ databases">
        <title>Trebonia kvetii gen.nov., sp.nov., a novel acidophilic actinobacterium, and proposal of the new actinobacterial family Treboniaceae fam. nov.</title>
        <authorList>
            <person name="Rapoport D."/>
            <person name="Sagova-Mareckova M."/>
            <person name="Sedlacek I."/>
            <person name="Provaznik J."/>
            <person name="Kralova S."/>
            <person name="Pavlinic D."/>
            <person name="Benes V."/>
            <person name="Kopecky J."/>
        </authorList>
    </citation>
    <scope>NUCLEOTIDE SEQUENCE [LARGE SCALE GENOMIC DNA]</scope>
    <source>
        <strain evidence="7 8">15Tr583</strain>
    </source>
</reference>
<evidence type="ECO:0000256" key="4">
    <source>
        <dbReference type="SAM" id="MobiDB-lite"/>
    </source>
</evidence>
<dbReference type="RefSeq" id="WP_145854175.1">
    <property type="nucleotide sequence ID" value="NZ_RPFW01000003.1"/>
</dbReference>
<feature type="compositionally biased region" description="Low complexity" evidence="4">
    <location>
        <begin position="54"/>
        <end position="64"/>
    </location>
</feature>
<dbReference type="SUPFAM" id="SSF53474">
    <property type="entry name" value="alpha/beta-Hydrolases"/>
    <property type="match status" value="1"/>
</dbReference>
<dbReference type="InterPro" id="IPR051601">
    <property type="entry name" value="Serine_prot/Carboxylest_S33"/>
</dbReference>
<proteinExistence type="inferred from homology"/>
<feature type="region of interest" description="Disordered" evidence="4">
    <location>
        <begin position="29"/>
        <end position="64"/>
    </location>
</feature>
<dbReference type="OrthoDB" id="3252468at2"/>
<dbReference type="Pfam" id="PF00561">
    <property type="entry name" value="Abhydrolase_1"/>
    <property type="match status" value="1"/>
</dbReference>
<dbReference type="EMBL" id="RPFW01000003">
    <property type="protein sequence ID" value="TVZ04306.1"/>
    <property type="molecule type" value="Genomic_DNA"/>
</dbReference>
<feature type="signal peptide" evidence="5">
    <location>
        <begin position="1"/>
        <end position="35"/>
    </location>
</feature>
<dbReference type="GO" id="GO:0016787">
    <property type="term" value="F:hydrolase activity"/>
    <property type="evidence" value="ECO:0007669"/>
    <property type="project" value="UniProtKB-KW"/>
</dbReference>
<keyword evidence="3 7" id="KW-0378">Hydrolase</keyword>